<feature type="domain" description="NAD(P)-binding" evidence="1">
    <location>
        <begin position="7"/>
        <end position="196"/>
    </location>
</feature>
<dbReference type="Gene3D" id="3.40.50.720">
    <property type="entry name" value="NAD(P)-binding Rossmann-like Domain"/>
    <property type="match status" value="1"/>
</dbReference>
<evidence type="ECO:0000259" key="1">
    <source>
        <dbReference type="Pfam" id="PF13460"/>
    </source>
</evidence>
<name>A0A7X0F7H0_9HYPH</name>
<dbReference type="PANTHER" id="PTHR43355:SF2">
    <property type="entry name" value="FLAVIN REDUCTASE (NADPH)"/>
    <property type="match status" value="1"/>
</dbReference>
<dbReference type="PANTHER" id="PTHR43355">
    <property type="entry name" value="FLAVIN REDUCTASE (NADPH)"/>
    <property type="match status" value="1"/>
</dbReference>
<evidence type="ECO:0000313" key="2">
    <source>
        <dbReference type="EMBL" id="MBB6354534.1"/>
    </source>
</evidence>
<dbReference type="RefSeq" id="WP_184699506.1">
    <property type="nucleotide sequence ID" value="NZ_BAABEG010000001.1"/>
</dbReference>
<dbReference type="InterPro" id="IPR051606">
    <property type="entry name" value="Polyketide_Oxido-like"/>
</dbReference>
<dbReference type="SUPFAM" id="SSF51735">
    <property type="entry name" value="NAD(P)-binding Rossmann-fold domains"/>
    <property type="match status" value="1"/>
</dbReference>
<dbReference type="InterPro" id="IPR036291">
    <property type="entry name" value="NAD(P)-bd_dom_sf"/>
</dbReference>
<keyword evidence="3" id="KW-1185">Reference proteome</keyword>
<dbReference type="EMBL" id="JACHOU010000004">
    <property type="protein sequence ID" value="MBB6354534.1"/>
    <property type="molecule type" value="Genomic_DNA"/>
</dbReference>
<dbReference type="InterPro" id="IPR016040">
    <property type="entry name" value="NAD(P)-bd_dom"/>
</dbReference>
<reference evidence="2 3" key="1">
    <citation type="submission" date="2020-08" db="EMBL/GenBank/DDBJ databases">
        <title>Genomic Encyclopedia of Type Strains, Phase IV (KMG-IV): sequencing the most valuable type-strain genomes for metagenomic binning, comparative biology and taxonomic classification.</title>
        <authorList>
            <person name="Goeker M."/>
        </authorList>
    </citation>
    <scope>NUCLEOTIDE SEQUENCE [LARGE SCALE GENOMIC DNA]</scope>
    <source>
        <strain evidence="2 3">DSM 7051</strain>
    </source>
</reference>
<dbReference type="AlphaFoldDB" id="A0A7X0F7H0"/>
<gene>
    <name evidence="2" type="ORF">GGR00_002318</name>
</gene>
<dbReference type="Proteomes" id="UP000536262">
    <property type="component" value="Unassembled WGS sequence"/>
</dbReference>
<proteinExistence type="predicted"/>
<protein>
    <recommendedName>
        <fullName evidence="1">NAD(P)-binding domain-containing protein</fullName>
    </recommendedName>
</protein>
<sequence length="211" mass="21377">MKIALIGASGFVGGAVLKEATSRGHAVSAIARSPEKVAPLDGVTAVKADVTDAGALKAAIADSDIVISAFNGGWGDPDIYAKHLAGSKAIAAAAKAAGKRVIIVGGAGSLEIDGKQLVDAPDFPAAYKDGALAARDALAALRKESGLDWSFVSPAILLAPGERTGKFRLGTDQPVFDAKGESRISVEDLAVAILDEAATPKHSGKRFTAGY</sequence>
<organism evidence="2 3">
    <name type="scientific">Aminobacter aganoensis</name>
    <dbReference type="NCBI Taxonomy" id="83264"/>
    <lineage>
        <taxon>Bacteria</taxon>
        <taxon>Pseudomonadati</taxon>
        <taxon>Pseudomonadota</taxon>
        <taxon>Alphaproteobacteria</taxon>
        <taxon>Hyphomicrobiales</taxon>
        <taxon>Phyllobacteriaceae</taxon>
        <taxon>Aminobacter</taxon>
    </lineage>
</organism>
<comment type="caution">
    <text evidence="2">The sequence shown here is derived from an EMBL/GenBank/DDBJ whole genome shotgun (WGS) entry which is preliminary data.</text>
</comment>
<evidence type="ECO:0000313" key="3">
    <source>
        <dbReference type="Proteomes" id="UP000536262"/>
    </source>
</evidence>
<dbReference type="Pfam" id="PF13460">
    <property type="entry name" value="NAD_binding_10"/>
    <property type="match status" value="1"/>
</dbReference>
<dbReference type="GO" id="GO:0016646">
    <property type="term" value="F:oxidoreductase activity, acting on the CH-NH group of donors, NAD or NADP as acceptor"/>
    <property type="evidence" value="ECO:0007669"/>
    <property type="project" value="TreeGrafter"/>
</dbReference>
<accession>A0A7X0F7H0</accession>